<accession>A0A916PGX1</accession>
<sequence length="76" mass="8290">MACTRARLSCTHSESISLVPPASLVFCAHSRTSRRHPKIGAGDTRATRSWLSWLVTSFQPAFSSPTRLATGTRTSE</sequence>
<proteinExistence type="predicted"/>
<comment type="caution">
    <text evidence="1">The sequence shown here is derived from an EMBL/GenBank/DDBJ whole genome shotgun (WGS) entry which is preliminary data.</text>
</comment>
<organism evidence="1 2">
    <name type="scientific">Mycobacterium tuberculosis</name>
    <dbReference type="NCBI Taxonomy" id="1773"/>
    <lineage>
        <taxon>Bacteria</taxon>
        <taxon>Bacillati</taxon>
        <taxon>Actinomycetota</taxon>
        <taxon>Actinomycetes</taxon>
        <taxon>Mycobacteriales</taxon>
        <taxon>Mycobacteriaceae</taxon>
        <taxon>Mycobacterium</taxon>
        <taxon>Mycobacterium tuberculosis complex</taxon>
    </lineage>
</organism>
<reference evidence="2" key="1">
    <citation type="submission" date="2015-03" db="EMBL/GenBank/DDBJ databases">
        <authorList>
            <consortium name="Pathogen Informatics"/>
        </authorList>
    </citation>
    <scope>NUCLEOTIDE SEQUENCE [LARGE SCALE GENOMIC DNA]</scope>
    <source>
        <strain evidence="2">N09902308</strain>
    </source>
</reference>
<dbReference type="AlphaFoldDB" id="A0A916PGX1"/>
<dbReference type="EMBL" id="CSBK01001698">
    <property type="protein sequence ID" value="COZ03408.1"/>
    <property type="molecule type" value="Genomic_DNA"/>
</dbReference>
<evidence type="ECO:0000313" key="2">
    <source>
        <dbReference type="Proteomes" id="UP000039021"/>
    </source>
</evidence>
<dbReference type="Proteomes" id="UP000039021">
    <property type="component" value="Unassembled WGS sequence"/>
</dbReference>
<evidence type="ECO:0000313" key="1">
    <source>
        <dbReference type="EMBL" id="COZ03408.1"/>
    </source>
</evidence>
<protein>
    <submittedName>
        <fullName evidence="1">Uncharacterized protein</fullName>
    </submittedName>
</protein>
<gene>
    <name evidence="1" type="ORF">ERS007739_03323</name>
</gene>
<name>A0A916PGX1_MYCTX</name>